<sequence precursor="true">MSLFRPMPRLPLMLAALMAAPALAQDAIYRCGNEYTNNPAVAKQRGCTPLQGGNVTVIEGTRPSPGAAPRSSSASSNTAPRVDSAAQRARDADARAILETELRRAEERLAEAQKAYANGEPEKQGIEGRNHQRYLDRVAELKAAVGRAENDVAGIRRELQRLGPAAN</sequence>
<dbReference type="EMBL" id="CCAE010000061">
    <property type="protein sequence ID" value="CDN90006.1"/>
    <property type="molecule type" value="Genomic_DNA"/>
</dbReference>
<evidence type="ECO:0000313" key="3">
    <source>
        <dbReference type="EMBL" id="CDN90006.1"/>
    </source>
</evidence>
<keyword evidence="2" id="KW-0732">Signal</keyword>
<proteinExistence type="predicted"/>
<feature type="compositionally biased region" description="Low complexity" evidence="1">
    <location>
        <begin position="62"/>
        <end position="87"/>
    </location>
</feature>
<name>A0A1L1PVH0_HYDIT</name>
<organism evidence="3 4">
    <name type="scientific">Hydrogenophaga intermedia</name>
    <dbReference type="NCBI Taxonomy" id="65786"/>
    <lineage>
        <taxon>Bacteria</taxon>
        <taxon>Pseudomonadati</taxon>
        <taxon>Pseudomonadota</taxon>
        <taxon>Betaproteobacteria</taxon>
        <taxon>Burkholderiales</taxon>
        <taxon>Comamonadaceae</taxon>
        <taxon>Hydrogenophaga</taxon>
    </lineage>
</organism>
<evidence type="ECO:0000313" key="4">
    <source>
        <dbReference type="Proteomes" id="UP000028878"/>
    </source>
</evidence>
<evidence type="ECO:0000256" key="2">
    <source>
        <dbReference type="SAM" id="SignalP"/>
    </source>
</evidence>
<accession>A0A1L1PVH0</accession>
<feature type="signal peptide" evidence="2">
    <location>
        <begin position="1"/>
        <end position="24"/>
    </location>
</feature>
<keyword evidence="4" id="KW-1185">Reference proteome</keyword>
<gene>
    <name evidence="3" type="ORF">BN948_04447</name>
</gene>
<dbReference type="AlphaFoldDB" id="A0A1L1PVH0"/>
<dbReference type="Proteomes" id="UP000028878">
    <property type="component" value="Unassembled WGS sequence"/>
</dbReference>
<reference evidence="4" key="1">
    <citation type="submission" date="2014-11" db="EMBL/GenBank/DDBJ databases">
        <title>Draft genome sequence of Hydrogenophaga intermedia S1.</title>
        <authorList>
            <person name="Gan H.M."/>
            <person name="Chew T.H."/>
            <person name="Stolz A."/>
        </authorList>
    </citation>
    <scope>NUCLEOTIDE SEQUENCE [LARGE SCALE GENOMIC DNA]</scope>
    <source>
        <strain evidence="4">S1</strain>
    </source>
</reference>
<evidence type="ECO:0000256" key="1">
    <source>
        <dbReference type="SAM" id="MobiDB-lite"/>
    </source>
</evidence>
<feature type="chain" id="PRO_5009681765" evidence="2">
    <location>
        <begin position="25"/>
        <end position="167"/>
    </location>
</feature>
<protein>
    <submittedName>
        <fullName evidence="3">Signal peptide protein</fullName>
    </submittedName>
</protein>
<feature type="region of interest" description="Disordered" evidence="1">
    <location>
        <begin position="58"/>
        <end position="91"/>
    </location>
</feature>